<gene>
    <name evidence="2" type="ORF">V5799_007563</name>
    <name evidence="1" type="ORF">V5799_008952</name>
</gene>
<dbReference type="EMBL" id="JARKHS020004358">
    <property type="protein sequence ID" value="KAK8784682.1"/>
    <property type="molecule type" value="Genomic_DNA"/>
</dbReference>
<comment type="caution">
    <text evidence="1">The sequence shown here is derived from an EMBL/GenBank/DDBJ whole genome shotgun (WGS) entry which is preliminary data.</text>
</comment>
<reference evidence="1" key="2">
    <citation type="submission" date="2023-03" db="EMBL/GenBank/DDBJ databases">
        <authorList>
            <person name="Thuy-Boun P."/>
        </authorList>
    </citation>
    <scope>NUCLEOTIDE SEQUENCE</scope>
    <source>
        <strain evidence="1">F_SG_1</strain>
        <tissue evidence="1">Salivary glands</tissue>
    </source>
</reference>
<reference evidence="1 3" key="1">
    <citation type="journal article" date="2023" name="Arcadia Sci">
        <title>De novo assembly of a long-read Amblyomma americanum tick genome.</title>
        <authorList>
            <person name="Chou S."/>
            <person name="Poskanzer K.E."/>
            <person name="Rollins M."/>
            <person name="Thuy-Boun P.S."/>
        </authorList>
    </citation>
    <scope>NUCLEOTIDE SEQUENCE [LARGE SCALE GENOMIC DNA]</scope>
    <source>
        <strain evidence="1">F_SG_1</strain>
        <tissue evidence="1">Salivary glands</tissue>
    </source>
</reference>
<evidence type="ECO:0000313" key="3">
    <source>
        <dbReference type="Proteomes" id="UP001321473"/>
    </source>
</evidence>
<dbReference type="Proteomes" id="UP001321473">
    <property type="component" value="Unassembled WGS sequence"/>
</dbReference>
<evidence type="ECO:0000313" key="1">
    <source>
        <dbReference type="EMBL" id="KAK8784682.1"/>
    </source>
</evidence>
<dbReference type="AlphaFoldDB" id="A0AAQ4FD74"/>
<sequence length="105" mass="12203">MVKFQNTIAMTRSYRRQYRKIKAPLKAYVSYYTARDVVLESGTLYERQRHNLLGNAGESVFYAYFNCTASHEGRKEATTANVIKTTDSPKACQNWLPVNNQSWKR</sequence>
<accession>A0AAQ4FD74</accession>
<evidence type="ECO:0000313" key="2">
    <source>
        <dbReference type="EMBL" id="KAK8786072.1"/>
    </source>
</evidence>
<keyword evidence="3" id="KW-1185">Reference proteome</keyword>
<proteinExistence type="predicted"/>
<protein>
    <submittedName>
        <fullName evidence="1">Uncharacterized protein</fullName>
    </submittedName>
</protein>
<name>A0AAQ4FD74_AMBAM</name>
<dbReference type="EMBL" id="JARKHS020003054">
    <property type="protein sequence ID" value="KAK8786072.1"/>
    <property type="molecule type" value="Genomic_DNA"/>
</dbReference>
<reference evidence="1" key="3">
    <citation type="submission" date="2024-02" db="EMBL/GenBank/DDBJ databases">
        <authorList>
            <person name="Mcdaniel E.A."/>
            <person name="Celebi F.M."/>
            <person name="Reiter T."/>
            <person name="Weiss E.C."/>
            <person name="Chou S."/>
        </authorList>
    </citation>
    <scope>NUCLEOTIDE SEQUENCE</scope>
    <source>
        <strain evidence="1">F_SG_1</strain>
        <tissue evidence="1">Salivary glands</tissue>
    </source>
</reference>
<organism evidence="1 3">
    <name type="scientific">Amblyomma americanum</name>
    <name type="common">Lone star tick</name>
    <dbReference type="NCBI Taxonomy" id="6943"/>
    <lineage>
        <taxon>Eukaryota</taxon>
        <taxon>Metazoa</taxon>
        <taxon>Ecdysozoa</taxon>
        <taxon>Arthropoda</taxon>
        <taxon>Chelicerata</taxon>
        <taxon>Arachnida</taxon>
        <taxon>Acari</taxon>
        <taxon>Parasitiformes</taxon>
        <taxon>Ixodida</taxon>
        <taxon>Ixodoidea</taxon>
        <taxon>Ixodidae</taxon>
        <taxon>Amblyomminae</taxon>
        <taxon>Amblyomma</taxon>
    </lineage>
</organism>